<dbReference type="SUPFAM" id="SSF50494">
    <property type="entry name" value="Trypsin-like serine proteases"/>
    <property type="match status" value="1"/>
</dbReference>
<dbReference type="Gene3D" id="2.40.10.10">
    <property type="entry name" value="Trypsin-like serine proteases"/>
    <property type="match status" value="1"/>
</dbReference>
<dbReference type="InterPro" id="IPR033116">
    <property type="entry name" value="TRYPSIN_SER"/>
</dbReference>
<dbReference type="PROSITE" id="PS51888">
    <property type="entry name" value="CLIP"/>
    <property type="match status" value="1"/>
</dbReference>
<evidence type="ECO:0000313" key="14">
    <source>
        <dbReference type="EMBL" id="BFF89157.1"/>
    </source>
</evidence>
<comment type="similarity">
    <text evidence="8">Belongs to the peptidase S1 family. CLIP subfamily.</text>
</comment>
<evidence type="ECO:0000256" key="3">
    <source>
        <dbReference type="ARBA" id="ARBA00022729"/>
    </source>
</evidence>
<keyword evidence="6" id="KW-0735">Signal-anchor</keyword>
<accession>A0AAU9F6P0</accession>
<comment type="subcellular location">
    <subcellularLocation>
        <location evidence="1">Membrane</location>
        <topology evidence="1">Single-pass type II membrane protein</topology>
    </subcellularLocation>
</comment>
<dbReference type="PROSITE" id="PS50240">
    <property type="entry name" value="TRYPSIN_DOM"/>
    <property type="match status" value="1"/>
</dbReference>
<keyword evidence="7" id="KW-1015">Disulfide bond</keyword>
<dbReference type="GO" id="GO:0004252">
    <property type="term" value="F:serine-type endopeptidase activity"/>
    <property type="evidence" value="ECO:0007669"/>
    <property type="project" value="InterPro"/>
</dbReference>
<keyword evidence="2 9" id="KW-0645">Protease</keyword>
<evidence type="ECO:0000256" key="10">
    <source>
        <dbReference type="SAM" id="MobiDB-lite"/>
    </source>
</evidence>
<dbReference type="SMART" id="SM00680">
    <property type="entry name" value="CLIP"/>
    <property type="match status" value="1"/>
</dbReference>
<keyword evidence="5 9" id="KW-0720">Serine protease</keyword>
<dbReference type="PROSITE" id="PS00135">
    <property type="entry name" value="TRYPSIN_SER"/>
    <property type="match status" value="1"/>
</dbReference>
<dbReference type="InterPro" id="IPR022700">
    <property type="entry name" value="CLIP"/>
</dbReference>
<sequence length="733" mass="79642">MFGKMHSNAFFVCLVLFSGFFLAYVHAQEYDDEEQPLHLTNDASFFQPQLHDKRLGRQLREDLGQSLGSASSGSGSGSSSQSASTYEDDDQDEDDVEGSSEYYDSDEEQGSSDSSGNDSLPRLLSQSTFNRISETLGAINHVGHMLVDMTRGGQEAAKTETEGSDDKSSTTTTTEATPTAATGSTTATPVPSVTSTPLGRSEPLPGISGKLLDGPITLSANSLLPAGKPANLSAIQQVATKRIGVDSAPMFVENKELKQKKKKKKNKNKQKLKPKPSEEQLQGTQQIQQKIKIPTTPRTTTTSPGTSTSSTRITPVTLRPLDQLALASNDEESGTGKDAENYCKTPSGRAGRCEDLSSCPALLLNLSSLRESLCFKSLFVPGVCCPLSSVGTSESSALQSTTQRPLKLTAKPTPSSTTKRTTVRPVTARPSTRPTSGLVLIPQKKPATTTTTTTTEVPLEPEGLDEIGNNIVDPDECGQQEYSTGRIVGGVEAPNGQWPWMAAIFLHGPKRTEFWCGGSLIGTKYILTAAHCTRDSRQKPFAARQFTVRLGDIDLSTDAEPSDPVTFAVKEVRTHERFSRIGFYNDIAILVLDKPVRKSKYVIPVCLPKGIRMPPKERLPGRRATVVGWGTTYYGGKESTSQRQAELPIWRNEDCDRSYFQPINENFLCAGYSDGGVDACQGDSGGPLMMRYDSHWVQLGVVSFGNKCGEPGYPGVYTRVTEYLEWIRDHTRD</sequence>
<dbReference type="PROSITE" id="PS00134">
    <property type="entry name" value="TRYPSIN_HIS"/>
    <property type="match status" value="1"/>
</dbReference>
<dbReference type="InterPro" id="IPR001314">
    <property type="entry name" value="Peptidase_S1A"/>
</dbReference>
<dbReference type="PANTHER" id="PTHR24258">
    <property type="entry name" value="SERINE PROTEASE-RELATED"/>
    <property type="match status" value="1"/>
</dbReference>
<dbReference type="SMART" id="SM00020">
    <property type="entry name" value="Tryp_SPc"/>
    <property type="match status" value="1"/>
</dbReference>
<feature type="region of interest" description="Disordered" evidence="10">
    <location>
        <begin position="64"/>
        <end position="122"/>
    </location>
</feature>
<dbReference type="PRINTS" id="PR00722">
    <property type="entry name" value="CHYMOTRYPSIN"/>
</dbReference>
<keyword evidence="3 11" id="KW-0732">Signal</keyword>
<dbReference type="PANTHER" id="PTHR24258:SF116">
    <property type="entry name" value="FI16631P1-RELATED"/>
    <property type="match status" value="1"/>
</dbReference>
<evidence type="ECO:0000313" key="15">
    <source>
        <dbReference type="Proteomes" id="UP001500889"/>
    </source>
</evidence>
<feature type="compositionally biased region" description="Polar residues" evidence="10">
    <location>
        <begin position="394"/>
        <end position="404"/>
    </location>
</feature>
<feature type="compositionally biased region" description="Low complexity" evidence="10">
    <location>
        <begin position="64"/>
        <end position="84"/>
    </location>
</feature>
<feature type="compositionally biased region" description="Low complexity" evidence="10">
    <location>
        <begin position="409"/>
        <end position="436"/>
    </location>
</feature>
<evidence type="ECO:0000259" key="13">
    <source>
        <dbReference type="PROSITE" id="PS51888"/>
    </source>
</evidence>
<evidence type="ECO:0000256" key="5">
    <source>
        <dbReference type="ARBA" id="ARBA00022825"/>
    </source>
</evidence>
<reference evidence="14 15" key="1">
    <citation type="submission" date="2024-02" db="EMBL/GenBank/DDBJ databases">
        <title>A chromosome-level genome assembly of Drosophila madeirensis, a fruit fly species endemic to Madeira island.</title>
        <authorList>
            <person name="Tomihara K."/>
            <person name="Llopart A."/>
            <person name="Yamamoto D."/>
        </authorList>
    </citation>
    <scope>NUCLEOTIDE SEQUENCE [LARGE SCALE GENOMIC DNA]</scope>
    <source>
        <strain evidence="14 15">RF1</strain>
    </source>
</reference>
<feature type="region of interest" description="Disordered" evidence="10">
    <location>
        <begin position="152"/>
        <end position="207"/>
    </location>
</feature>
<feature type="compositionally biased region" description="Acidic residues" evidence="10">
    <location>
        <begin position="86"/>
        <end position="110"/>
    </location>
</feature>
<name>A0AAU9F6P0_DROMD</name>
<feature type="domain" description="Peptidase S1" evidence="12">
    <location>
        <begin position="487"/>
        <end position="732"/>
    </location>
</feature>
<feature type="domain" description="Clip" evidence="13">
    <location>
        <begin position="342"/>
        <end position="385"/>
    </location>
</feature>
<feature type="region of interest" description="Disordered" evidence="10">
    <location>
        <begin position="394"/>
        <end position="469"/>
    </location>
</feature>
<evidence type="ECO:0000256" key="9">
    <source>
        <dbReference type="RuleBase" id="RU363034"/>
    </source>
</evidence>
<dbReference type="InterPro" id="IPR009003">
    <property type="entry name" value="Peptidase_S1_PA"/>
</dbReference>
<evidence type="ECO:0000256" key="1">
    <source>
        <dbReference type="ARBA" id="ARBA00004606"/>
    </source>
</evidence>
<feature type="compositionally biased region" description="Low complexity" evidence="10">
    <location>
        <begin position="284"/>
        <end position="315"/>
    </location>
</feature>
<dbReference type="Proteomes" id="UP001500889">
    <property type="component" value="Chromosome O"/>
</dbReference>
<proteinExistence type="inferred from homology"/>
<feature type="compositionally biased region" description="Basic and acidic residues" evidence="10">
    <location>
        <begin position="157"/>
        <end position="168"/>
    </location>
</feature>
<evidence type="ECO:0000256" key="6">
    <source>
        <dbReference type="ARBA" id="ARBA00022968"/>
    </source>
</evidence>
<evidence type="ECO:0000256" key="11">
    <source>
        <dbReference type="SAM" id="SignalP"/>
    </source>
</evidence>
<keyword evidence="4 9" id="KW-0378">Hydrolase</keyword>
<keyword evidence="6" id="KW-0812">Transmembrane</keyword>
<evidence type="ECO:0000256" key="8">
    <source>
        <dbReference type="ARBA" id="ARBA00024195"/>
    </source>
</evidence>
<feature type="region of interest" description="Disordered" evidence="10">
    <location>
        <begin position="254"/>
        <end position="343"/>
    </location>
</feature>
<feature type="compositionally biased region" description="Low complexity" evidence="10">
    <location>
        <begin position="169"/>
        <end position="197"/>
    </location>
</feature>
<dbReference type="AlphaFoldDB" id="A0AAU9F6P0"/>
<keyword evidence="15" id="KW-1185">Reference proteome</keyword>
<dbReference type="GO" id="GO:0016020">
    <property type="term" value="C:membrane"/>
    <property type="evidence" value="ECO:0007669"/>
    <property type="project" value="UniProtKB-SubCell"/>
</dbReference>
<dbReference type="FunFam" id="2.40.10.10:FF:000006">
    <property type="entry name" value="Serine proteinase stubble"/>
    <property type="match status" value="1"/>
</dbReference>
<dbReference type="CDD" id="cd00190">
    <property type="entry name" value="Tryp_SPc"/>
    <property type="match status" value="1"/>
</dbReference>
<dbReference type="InterPro" id="IPR043504">
    <property type="entry name" value="Peptidase_S1_PA_chymotrypsin"/>
</dbReference>
<evidence type="ECO:0000256" key="2">
    <source>
        <dbReference type="ARBA" id="ARBA00022670"/>
    </source>
</evidence>
<protein>
    <submittedName>
        <fullName evidence="14">Serine proteinase stubble</fullName>
    </submittedName>
</protein>
<organism evidence="14 15">
    <name type="scientific">Drosophila madeirensis</name>
    <name type="common">Fruit fly</name>
    <dbReference type="NCBI Taxonomy" id="30013"/>
    <lineage>
        <taxon>Eukaryota</taxon>
        <taxon>Metazoa</taxon>
        <taxon>Ecdysozoa</taxon>
        <taxon>Arthropoda</taxon>
        <taxon>Hexapoda</taxon>
        <taxon>Insecta</taxon>
        <taxon>Pterygota</taxon>
        <taxon>Neoptera</taxon>
        <taxon>Endopterygota</taxon>
        <taxon>Diptera</taxon>
        <taxon>Brachycera</taxon>
        <taxon>Muscomorpha</taxon>
        <taxon>Ephydroidea</taxon>
        <taxon>Drosophilidae</taxon>
        <taxon>Drosophila</taxon>
        <taxon>Sophophora</taxon>
    </lineage>
</organism>
<dbReference type="Pfam" id="PF00089">
    <property type="entry name" value="Trypsin"/>
    <property type="match status" value="1"/>
</dbReference>
<feature type="chain" id="PRO_5043874325" evidence="11">
    <location>
        <begin position="28"/>
        <end position="733"/>
    </location>
</feature>
<dbReference type="EMBL" id="AP029263">
    <property type="protein sequence ID" value="BFF89157.1"/>
    <property type="molecule type" value="Genomic_DNA"/>
</dbReference>
<evidence type="ECO:0000259" key="12">
    <source>
        <dbReference type="PROSITE" id="PS50240"/>
    </source>
</evidence>
<dbReference type="GO" id="GO:0006508">
    <property type="term" value="P:proteolysis"/>
    <property type="evidence" value="ECO:0007669"/>
    <property type="project" value="UniProtKB-KW"/>
</dbReference>
<feature type="compositionally biased region" description="Basic residues" evidence="10">
    <location>
        <begin position="258"/>
        <end position="274"/>
    </location>
</feature>
<feature type="signal peptide" evidence="11">
    <location>
        <begin position="1"/>
        <end position="27"/>
    </location>
</feature>
<dbReference type="InterPro" id="IPR001254">
    <property type="entry name" value="Trypsin_dom"/>
</dbReference>
<evidence type="ECO:0000256" key="4">
    <source>
        <dbReference type="ARBA" id="ARBA00022801"/>
    </source>
</evidence>
<gene>
    <name evidence="14" type="ORF">DMAD_07968</name>
</gene>
<dbReference type="InterPro" id="IPR018114">
    <property type="entry name" value="TRYPSIN_HIS"/>
</dbReference>
<evidence type="ECO:0000256" key="7">
    <source>
        <dbReference type="ARBA" id="ARBA00023157"/>
    </source>
</evidence>